<reference evidence="1 2" key="1">
    <citation type="submission" date="2024-08" db="EMBL/GenBank/DDBJ databases">
        <authorList>
            <person name="Ishaq N."/>
        </authorList>
    </citation>
    <scope>NUCLEOTIDE SEQUENCE [LARGE SCALE GENOMIC DNA]</scope>
    <source>
        <strain evidence="1 2">DSM 18651</strain>
    </source>
</reference>
<evidence type="ECO:0000313" key="2">
    <source>
        <dbReference type="Proteomes" id="UP001569428"/>
    </source>
</evidence>
<dbReference type="NCBIfam" id="TIGR03806">
    <property type="entry name" value="chp_HNE_0200"/>
    <property type="match status" value="1"/>
</dbReference>
<dbReference type="InterPro" id="IPR022269">
    <property type="entry name" value="SO_2930-like_C"/>
</dbReference>
<comment type="caution">
    <text evidence="1">The sequence shown here is derived from an EMBL/GenBank/DDBJ whole genome shotgun (WGS) entry which is preliminary data.</text>
</comment>
<name>A0ABV4NYK3_9GAMM</name>
<dbReference type="RefSeq" id="WP_371838761.1">
    <property type="nucleotide sequence ID" value="NZ_JBGMEK010000017.1"/>
</dbReference>
<organism evidence="1 2">
    <name type="scientific">Microbulbifer epialgicus</name>
    <dbReference type="NCBI Taxonomy" id="393907"/>
    <lineage>
        <taxon>Bacteria</taxon>
        <taxon>Pseudomonadati</taxon>
        <taxon>Pseudomonadota</taxon>
        <taxon>Gammaproteobacteria</taxon>
        <taxon>Cellvibrionales</taxon>
        <taxon>Microbulbiferaceae</taxon>
        <taxon>Microbulbifer</taxon>
    </lineage>
</organism>
<protein>
    <submittedName>
        <fullName evidence="1">SO2930 family diheme c-type cytochrome</fullName>
    </submittedName>
</protein>
<accession>A0ABV4NYK3</accession>
<gene>
    <name evidence="1" type="ORF">ACCI49_09705</name>
</gene>
<keyword evidence="2" id="KW-1185">Reference proteome</keyword>
<dbReference type="Proteomes" id="UP001569428">
    <property type="component" value="Unassembled WGS sequence"/>
</dbReference>
<evidence type="ECO:0000313" key="1">
    <source>
        <dbReference type="EMBL" id="MFA0811193.1"/>
    </source>
</evidence>
<proteinExistence type="predicted"/>
<sequence>MDNWISWGGSALLAVGVVMSALSGCDKPRSQVVVFTENAIPERLSDWNLVNIINGALTPNSGVVPYDLNTALFTDYAHKLRTVWMPTGTSAQYDEEQFNYPVGTVLTKTFYYPRGEGETVLRTDNFANDYAEGRAGEALDMKRVRLMETRLLVKREDGWQAIPYVWNEAQTEAVFEIAGDTSRLQLKKKAGNVSEFTYVVPDANQCAGCHADNFTGKEISPLGPRARHLNRDYPYRSGAENQLEYWQKIGYLSDVPENEILPSQAKFSDASLPLEARARAYLDINCGHCHNPAGAADTSGLMLNHSETDLRRLGVCKPPVAAGTGSGERLFSIVPGEPDHSILNFRVESVDPGAMMPELGRGLVHEEGVELLRQWVSAMPGTCT</sequence>
<dbReference type="EMBL" id="JBGMEK010000017">
    <property type="protein sequence ID" value="MFA0811193.1"/>
    <property type="molecule type" value="Genomic_DNA"/>
</dbReference>